<dbReference type="Gene3D" id="3.30.1330.30">
    <property type="match status" value="1"/>
</dbReference>
<name>A0A645BTD4_9ZZZZ</name>
<protein>
    <submittedName>
        <fullName evidence="2">Putative ribosomal protein YlxQ</fullName>
    </submittedName>
</protein>
<organism evidence="2">
    <name type="scientific">bioreactor metagenome</name>
    <dbReference type="NCBI Taxonomy" id="1076179"/>
    <lineage>
        <taxon>unclassified sequences</taxon>
        <taxon>metagenomes</taxon>
        <taxon>ecological metagenomes</taxon>
    </lineage>
</organism>
<keyword evidence="2" id="KW-0689">Ribosomal protein</keyword>
<dbReference type="InterPro" id="IPR004038">
    <property type="entry name" value="Ribosomal_eL8/eL30/eS12/Gad45"/>
</dbReference>
<reference evidence="2" key="1">
    <citation type="submission" date="2019-08" db="EMBL/GenBank/DDBJ databases">
        <authorList>
            <person name="Kucharzyk K."/>
            <person name="Murdoch R.W."/>
            <person name="Higgins S."/>
            <person name="Loffler F."/>
        </authorList>
    </citation>
    <scope>NUCLEOTIDE SEQUENCE</scope>
</reference>
<feature type="domain" description="Ribosomal protein eL8/eL30/eS12/Gadd45" evidence="1">
    <location>
        <begin position="3"/>
        <end position="91"/>
    </location>
</feature>
<evidence type="ECO:0000259" key="1">
    <source>
        <dbReference type="Pfam" id="PF01248"/>
    </source>
</evidence>
<comment type="caution">
    <text evidence="2">The sequence shown here is derived from an EMBL/GenBank/DDBJ whole genome shotgun (WGS) entry which is preliminary data.</text>
</comment>
<dbReference type="SUPFAM" id="SSF55315">
    <property type="entry name" value="L30e-like"/>
    <property type="match status" value="1"/>
</dbReference>
<proteinExistence type="predicted"/>
<dbReference type="AlphaFoldDB" id="A0A645BTD4"/>
<dbReference type="InterPro" id="IPR029064">
    <property type="entry name" value="Ribosomal_eL30-like_sf"/>
</dbReference>
<gene>
    <name evidence="2" type="primary">rplGA_9</name>
    <name evidence="2" type="ORF">SDC9_111956</name>
</gene>
<dbReference type="GO" id="GO:0005840">
    <property type="term" value="C:ribosome"/>
    <property type="evidence" value="ECO:0007669"/>
    <property type="project" value="UniProtKB-KW"/>
</dbReference>
<evidence type="ECO:0000313" key="2">
    <source>
        <dbReference type="EMBL" id="MPM65064.1"/>
    </source>
</evidence>
<sequence>MSKVHDLIGIARRANKLVYGDALHRSIRKQQPALVVIASDASLRTTKHLLSQCDYYMVPYIIVENTGLISQAIGKANVKAVGINEQGIAKEILKNK</sequence>
<dbReference type="Pfam" id="PF01248">
    <property type="entry name" value="Ribosomal_L7Ae"/>
    <property type="match status" value="1"/>
</dbReference>
<accession>A0A645BTD4</accession>
<dbReference type="EMBL" id="VSSQ01020310">
    <property type="protein sequence ID" value="MPM65064.1"/>
    <property type="molecule type" value="Genomic_DNA"/>
</dbReference>
<keyword evidence="2" id="KW-0687">Ribonucleoprotein</keyword>